<name>A0A1N7EP92_9EURY</name>
<evidence type="ECO:0000313" key="3">
    <source>
        <dbReference type="Proteomes" id="UP000186914"/>
    </source>
</evidence>
<dbReference type="Proteomes" id="UP000186914">
    <property type="component" value="Unassembled WGS sequence"/>
</dbReference>
<evidence type="ECO:0000313" key="2">
    <source>
        <dbReference type="EMBL" id="SIR89876.1"/>
    </source>
</evidence>
<evidence type="ECO:0000256" key="1">
    <source>
        <dbReference type="SAM" id="Phobius"/>
    </source>
</evidence>
<gene>
    <name evidence="2" type="ORF">SAMN05421858_4461</name>
</gene>
<proteinExistence type="predicted"/>
<accession>A0A1N7EP92</accession>
<keyword evidence="1" id="KW-0472">Membrane</keyword>
<protein>
    <submittedName>
        <fullName evidence="2">Uncharacterized protein</fullName>
    </submittedName>
</protein>
<organism evidence="2 3">
    <name type="scientific">Haladaptatus litoreus</name>
    <dbReference type="NCBI Taxonomy" id="553468"/>
    <lineage>
        <taxon>Archaea</taxon>
        <taxon>Methanobacteriati</taxon>
        <taxon>Methanobacteriota</taxon>
        <taxon>Stenosarchaea group</taxon>
        <taxon>Halobacteria</taxon>
        <taxon>Halobacteriales</taxon>
        <taxon>Haladaptataceae</taxon>
        <taxon>Haladaptatus</taxon>
    </lineage>
</organism>
<dbReference type="EMBL" id="FTNO01000006">
    <property type="protein sequence ID" value="SIR89876.1"/>
    <property type="molecule type" value="Genomic_DNA"/>
</dbReference>
<keyword evidence="1" id="KW-1133">Transmembrane helix</keyword>
<keyword evidence="1" id="KW-0812">Transmembrane</keyword>
<sequence length="63" mass="7494">MDTRTTTFGYHISCLNAENAMMWNQFTSIPSFLTVILLLDRFRFICDRNIILIRRKVAIFNSY</sequence>
<keyword evidence="3" id="KW-1185">Reference proteome</keyword>
<feature type="transmembrane region" description="Helical" evidence="1">
    <location>
        <begin position="20"/>
        <end position="39"/>
    </location>
</feature>
<dbReference type="AlphaFoldDB" id="A0A1N7EP92"/>
<reference evidence="3" key="1">
    <citation type="submission" date="2017-01" db="EMBL/GenBank/DDBJ databases">
        <authorList>
            <person name="Varghese N."/>
            <person name="Submissions S."/>
        </authorList>
    </citation>
    <scope>NUCLEOTIDE SEQUENCE [LARGE SCALE GENOMIC DNA]</scope>
    <source>
        <strain evidence="3">CGMCC 1.7737</strain>
    </source>
</reference>